<protein>
    <recommendedName>
        <fullName evidence="1">FUZ/MON1/HPS1 third Longin domain-containing protein</fullName>
    </recommendedName>
</protein>
<dbReference type="InterPro" id="IPR026053">
    <property type="entry name" value="HPS1"/>
</dbReference>
<dbReference type="EMBL" id="WIXP02000014">
    <property type="protein sequence ID" value="KAF6200439.1"/>
    <property type="molecule type" value="Genomic_DNA"/>
</dbReference>
<dbReference type="PANTHER" id="PTHR12761">
    <property type="entry name" value="HERMANSKY-PUDLAK SYNDROME PROTEIN 1"/>
    <property type="match status" value="1"/>
</dbReference>
<evidence type="ECO:0000313" key="3">
    <source>
        <dbReference type="Proteomes" id="UP000466442"/>
    </source>
</evidence>
<reference evidence="2" key="1">
    <citation type="journal article" date="2021" name="Mol. Ecol. Resour.">
        <title>Apolygus lucorum genome provides insights into omnivorousness and mesophyll feeding.</title>
        <authorList>
            <person name="Liu Y."/>
            <person name="Liu H."/>
            <person name="Wang H."/>
            <person name="Huang T."/>
            <person name="Liu B."/>
            <person name="Yang B."/>
            <person name="Yin L."/>
            <person name="Li B."/>
            <person name="Zhang Y."/>
            <person name="Zhang S."/>
            <person name="Jiang F."/>
            <person name="Zhang X."/>
            <person name="Ren Y."/>
            <person name="Wang B."/>
            <person name="Wang S."/>
            <person name="Lu Y."/>
            <person name="Wu K."/>
            <person name="Fan W."/>
            <person name="Wang G."/>
        </authorList>
    </citation>
    <scope>NUCLEOTIDE SEQUENCE</scope>
    <source>
        <strain evidence="2">12Hb</strain>
    </source>
</reference>
<comment type="caution">
    <text evidence="2">The sequence shown here is derived from an EMBL/GenBank/DDBJ whole genome shotgun (WGS) entry which is preliminary data.</text>
</comment>
<dbReference type="GO" id="GO:0005085">
    <property type="term" value="F:guanyl-nucleotide exchange factor activity"/>
    <property type="evidence" value="ECO:0007669"/>
    <property type="project" value="TreeGrafter"/>
</dbReference>
<name>A0A8S9WW43_APOLU</name>
<dbReference type="Pfam" id="PF19038">
    <property type="entry name" value="Fuz_longin_3"/>
    <property type="match status" value="1"/>
</dbReference>
<evidence type="ECO:0000259" key="1">
    <source>
        <dbReference type="Pfam" id="PF19038"/>
    </source>
</evidence>
<dbReference type="AlphaFoldDB" id="A0A8S9WW43"/>
<sequence length="305" mass="35364">MERAQKRSRQLNFDPLMLSEYEQHVQKPPSEYLNINKYLEGFPGLVHFIYVDRVNHRIIAPSYDFEVTKSEGNLTKNQVWSMVNLSQTHLQEGHLAIMWRDQSFCYAYYLWFEDLSGTPLQPKVSVPQAVKMLPLPGVISTDFYRRLIEICFPRMTHSKIRCFELYCIHLGVATSSCVLEHSHRLASTICEVSGKIRSRDGTVSTKVLCCANYRFDSMTENFRSIVKKGRSDSLENLPEIHTSLALTEEKKRDVIHLLKSHFGADWRDQPNLTWYANVLENAADPITEEDEECDCLEEEPQCIHI</sequence>
<dbReference type="OrthoDB" id="10255234at2759"/>
<dbReference type="GO" id="GO:0031085">
    <property type="term" value="C:BLOC-3 complex"/>
    <property type="evidence" value="ECO:0007669"/>
    <property type="project" value="TreeGrafter"/>
</dbReference>
<dbReference type="GO" id="GO:0016192">
    <property type="term" value="P:vesicle-mediated transport"/>
    <property type="evidence" value="ECO:0007669"/>
    <property type="project" value="InterPro"/>
</dbReference>
<keyword evidence="3" id="KW-1185">Reference proteome</keyword>
<organism evidence="2 3">
    <name type="scientific">Apolygus lucorum</name>
    <name type="common">Small green plant bug</name>
    <name type="synonym">Lygocoris lucorum</name>
    <dbReference type="NCBI Taxonomy" id="248454"/>
    <lineage>
        <taxon>Eukaryota</taxon>
        <taxon>Metazoa</taxon>
        <taxon>Ecdysozoa</taxon>
        <taxon>Arthropoda</taxon>
        <taxon>Hexapoda</taxon>
        <taxon>Insecta</taxon>
        <taxon>Pterygota</taxon>
        <taxon>Neoptera</taxon>
        <taxon>Paraneoptera</taxon>
        <taxon>Hemiptera</taxon>
        <taxon>Heteroptera</taxon>
        <taxon>Panheteroptera</taxon>
        <taxon>Cimicomorpha</taxon>
        <taxon>Miridae</taxon>
        <taxon>Mirini</taxon>
        <taxon>Apolygus</taxon>
    </lineage>
</organism>
<dbReference type="InterPro" id="IPR043970">
    <property type="entry name" value="FUZ/MON1/HPS1_longin_3"/>
</dbReference>
<evidence type="ECO:0000313" key="2">
    <source>
        <dbReference type="EMBL" id="KAF6200439.1"/>
    </source>
</evidence>
<dbReference type="Proteomes" id="UP000466442">
    <property type="component" value="Unassembled WGS sequence"/>
</dbReference>
<accession>A0A8S9WW43</accession>
<dbReference type="PANTHER" id="PTHR12761:SF1">
    <property type="entry name" value="BLOC-3 COMPLEX MEMBER HPS1"/>
    <property type="match status" value="1"/>
</dbReference>
<proteinExistence type="predicted"/>
<gene>
    <name evidence="2" type="ORF">GE061_006742</name>
</gene>
<feature type="domain" description="FUZ/MON1/HPS1 third Longin" evidence="1">
    <location>
        <begin position="44"/>
        <end position="190"/>
    </location>
</feature>